<feature type="compositionally biased region" description="Basic residues" evidence="1">
    <location>
        <begin position="314"/>
        <end position="328"/>
    </location>
</feature>
<dbReference type="GeneID" id="94844627"/>
<evidence type="ECO:0000313" key="2">
    <source>
        <dbReference type="EMBL" id="OHS98657.1"/>
    </source>
</evidence>
<comment type="caution">
    <text evidence="2">The sequence shown here is derived from an EMBL/GenBank/DDBJ whole genome shotgun (WGS) entry which is preliminary data.</text>
</comment>
<dbReference type="RefSeq" id="XP_068351794.1">
    <property type="nucleotide sequence ID" value="XM_068509923.1"/>
</dbReference>
<proteinExistence type="predicted"/>
<name>A0A1J4JJ89_9EUKA</name>
<reference evidence="2" key="1">
    <citation type="submission" date="2016-10" db="EMBL/GenBank/DDBJ databases">
        <authorList>
            <person name="Benchimol M."/>
            <person name="Almeida L.G."/>
            <person name="Vasconcelos A.T."/>
            <person name="Perreira-Neves A."/>
            <person name="Rosa I.A."/>
            <person name="Tasca T."/>
            <person name="Bogo M.R."/>
            <person name="de Souza W."/>
        </authorList>
    </citation>
    <scope>NUCLEOTIDE SEQUENCE [LARGE SCALE GENOMIC DNA]</scope>
    <source>
        <strain evidence="2">K</strain>
    </source>
</reference>
<dbReference type="VEuPathDB" id="TrichDB:TRFO_34872"/>
<gene>
    <name evidence="2" type="ORF">TRFO_34872</name>
</gene>
<dbReference type="EMBL" id="MLAK01001041">
    <property type="protein sequence ID" value="OHS98657.1"/>
    <property type="molecule type" value="Genomic_DNA"/>
</dbReference>
<feature type="compositionally biased region" description="Polar residues" evidence="1">
    <location>
        <begin position="294"/>
        <end position="310"/>
    </location>
</feature>
<dbReference type="AlphaFoldDB" id="A0A1J4JJ89"/>
<keyword evidence="3" id="KW-1185">Reference proteome</keyword>
<accession>A0A1J4JJ89</accession>
<sequence>MHSVINKLGLFPEWHNFTEAETNFNQAEENFVRSIDTLAEEKEDKFFKVNNFSYLSQQIQYIANSLSSSNISLGSVLEPEMKKAQEIYDKFQTKKLDKFKYDNAYKRAIKRSNDIHEMLEKRRNGIFESTDFDDDDDQPKPGSSQAKYDQDYDLYQKAFVQNMSNIFGEVASSRMRTSAKICEIGSLLKEKASNIEIVHKQTENELSAEMKKLHKVVRKNKKMLDKEFTVDECEDDEIIIVKEEKGIVDVSDEEEEEEENISTNQNIATPKVQIHGDTNNMGNIKLLAGLILDNNGNQFDNSSNDTIPNNPKQKQGHKKRGRRPKKRH</sequence>
<feature type="region of interest" description="Disordered" evidence="1">
    <location>
        <begin position="294"/>
        <end position="328"/>
    </location>
</feature>
<evidence type="ECO:0000313" key="3">
    <source>
        <dbReference type="Proteomes" id="UP000179807"/>
    </source>
</evidence>
<protein>
    <submittedName>
        <fullName evidence="2">Uncharacterized protein</fullName>
    </submittedName>
</protein>
<dbReference type="Proteomes" id="UP000179807">
    <property type="component" value="Unassembled WGS sequence"/>
</dbReference>
<organism evidence="2 3">
    <name type="scientific">Tritrichomonas foetus</name>
    <dbReference type="NCBI Taxonomy" id="1144522"/>
    <lineage>
        <taxon>Eukaryota</taxon>
        <taxon>Metamonada</taxon>
        <taxon>Parabasalia</taxon>
        <taxon>Tritrichomonadida</taxon>
        <taxon>Tritrichomonadidae</taxon>
        <taxon>Tritrichomonas</taxon>
    </lineage>
</organism>
<evidence type="ECO:0000256" key="1">
    <source>
        <dbReference type="SAM" id="MobiDB-lite"/>
    </source>
</evidence>
<feature type="region of interest" description="Disordered" evidence="1">
    <location>
        <begin position="127"/>
        <end position="147"/>
    </location>
</feature>